<dbReference type="EMBL" id="JBIAMX010000004">
    <property type="protein sequence ID" value="MFF0542872.1"/>
    <property type="molecule type" value="Genomic_DNA"/>
</dbReference>
<dbReference type="Pfam" id="PF09995">
    <property type="entry name" value="MPAB_Lcp_cat"/>
    <property type="match status" value="1"/>
</dbReference>
<reference evidence="2 3" key="1">
    <citation type="submission" date="2024-10" db="EMBL/GenBank/DDBJ databases">
        <title>The Natural Products Discovery Center: Release of the First 8490 Sequenced Strains for Exploring Actinobacteria Biosynthetic Diversity.</title>
        <authorList>
            <person name="Kalkreuter E."/>
            <person name="Kautsar S.A."/>
            <person name="Yang D."/>
            <person name="Bader C.D."/>
            <person name="Teijaro C.N."/>
            <person name="Fluegel L."/>
            <person name="Davis C.M."/>
            <person name="Simpson J.R."/>
            <person name="Lauterbach L."/>
            <person name="Steele A.D."/>
            <person name="Gui C."/>
            <person name="Meng S."/>
            <person name="Li G."/>
            <person name="Viehrig K."/>
            <person name="Ye F."/>
            <person name="Su P."/>
            <person name="Kiefer A.F."/>
            <person name="Nichols A."/>
            <person name="Cepeda A.J."/>
            <person name="Yan W."/>
            <person name="Fan B."/>
            <person name="Jiang Y."/>
            <person name="Adhikari A."/>
            <person name="Zheng C.-J."/>
            <person name="Schuster L."/>
            <person name="Cowan T.M."/>
            <person name="Smanski M.J."/>
            <person name="Chevrette M.G."/>
            <person name="De Carvalho L.P.S."/>
            <person name="Shen B."/>
        </authorList>
    </citation>
    <scope>NUCLEOTIDE SEQUENCE [LARGE SCALE GENOMIC DNA]</scope>
    <source>
        <strain evidence="2 3">NPDC004045</strain>
    </source>
</reference>
<proteinExistence type="predicted"/>
<accession>A0ABW6PKE5</accession>
<dbReference type="GO" id="GO:0016491">
    <property type="term" value="F:oxidoreductase activity"/>
    <property type="evidence" value="ECO:0007669"/>
    <property type="project" value="UniProtKB-KW"/>
</dbReference>
<keyword evidence="3" id="KW-1185">Reference proteome</keyword>
<sequence length="283" mass="31985">MTIADRAAPRNFDPADFDVRDYIDGASALFGATANVIMQLSLAPVGHGVAESTVHSGSIMLHPIKRTRTTLTYLSVAMMGDEQDRAAFREAVNGAHRQVRSTASSPVKYNAFDRSLQLWVAACLYWGSVDLRNRLYGPVDEDLADFFYTFSARLGTTLQVPESMWPADRAAFDAYWTENLARTSIDPTIAAYFDDLLDLKMLPRPVRAVFARPHRWITTGMLPPHIRDQLGLSWSDAEERRLNRMIRATGSVSRRLPRPIRNFPFNATLADTRWRRRTGRPLI</sequence>
<feature type="domain" description="ER-bound oxygenase mpaB/mpaB'/Rubber oxygenase catalytic" evidence="1">
    <location>
        <begin position="22"/>
        <end position="249"/>
    </location>
</feature>
<name>A0ABW6PKE5_9NOCA</name>
<keyword evidence="2" id="KW-0560">Oxidoreductase</keyword>
<comment type="caution">
    <text evidence="2">The sequence shown here is derived from an EMBL/GenBank/DDBJ whole genome shotgun (WGS) entry which is preliminary data.</text>
</comment>
<dbReference type="InterPro" id="IPR018713">
    <property type="entry name" value="MPAB/Lcp_cat_dom"/>
</dbReference>
<organism evidence="2 3">
    <name type="scientific">Nocardia thailandica</name>
    <dbReference type="NCBI Taxonomy" id="257275"/>
    <lineage>
        <taxon>Bacteria</taxon>
        <taxon>Bacillati</taxon>
        <taxon>Actinomycetota</taxon>
        <taxon>Actinomycetes</taxon>
        <taxon>Mycobacteriales</taxon>
        <taxon>Nocardiaceae</taxon>
        <taxon>Nocardia</taxon>
    </lineage>
</organism>
<evidence type="ECO:0000259" key="1">
    <source>
        <dbReference type="Pfam" id="PF09995"/>
    </source>
</evidence>
<evidence type="ECO:0000313" key="2">
    <source>
        <dbReference type="EMBL" id="MFF0542872.1"/>
    </source>
</evidence>
<dbReference type="PANTHER" id="PTHR36151">
    <property type="entry name" value="BLR2777 PROTEIN"/>
    <property type="match status" value="1"/>
</dbReference>
<dbReference type="RefSeq" id="WP_387699619.1">
    <property type="nucleotide sequence ID" value="NZ_JBIAMX010000004.1"/>
</dbReference>
<evidence type="ECO:0000313" key="3">
    <source>
        <dbReference type="Proteomes" id="UP001601444"/>
    </source>
</evidence>
<dbReference type="Proteomes" id="UP001601444">
    <property type="component" value="Unassembled WGS sequence"/>
</dbReference>
<protein>
    <submittedName>
        <fullName evidence="2">Oxygenase MpaB family protein</fullName>
        <ecNumber evidence="2">1.-.-.-</ecNumber>
    </submittedName>
</protein>
<dbReference type="EC" id="1.-.-.-" evidence="2"/>
<gene>
    <name evidence="2" type="ORF">ACFYTF_08540</name>
</gene>
<dbReference type="PANTHER" id="PTHR36151:SF3">
    <property type="entry name" value="ER-BOUND OXYGENASE MPAB_MPAB'_RUBBER OXYGENASE CATALYTIC DOMAIN-CONTAINING PROTEIN"/>
    <property type="match status" value="1"/>
</dbReference>